<dbReference type="AlphaFoldDB" id="A0A9X4IAH4"/>
<gene>
    <name evidence="3" type="ORF">ORY91_000754</name>
    <name evidence="4" type="ORF">V9W64_03155</name>
</gene>
<comment type="similarity">
    <text evidence="1 2">Belongs to the ArsC family.</text>
</comment>
<accession>A0A9X4IAH4</accession>
<dbReference type="PANTHER" id="PTHR30041:SF8">
    <property type="entry name" value="PROTEIN YFFB"/>
    <property type="match status" value="1"/>
</dbReference>
<dbReference type="PROSITE" id="PS51353">
    <property type="entry name" value="ARSC"/>
    <property type="match status" value="1"/>
</dbReference>
<dbReference type="EMBL" id="CP146598">
    <property type="protein sequence ID" value="WWY03753.1"/>
    <property type="molecule type" value="Genomic_DNA"/>
</dbReference>
<dbReference type="Pfam" id="PF03960">
    <property type="entry name" value="ArsC"/>
    <property type="match status" value="1"/>
</dbReference>
<dbReference type="Proteomes" id="UP001149607">
    <property type="component" value="Chromosome"/>
</dbReference>
<dbReference type="CDD" id="cd03035">
    <property type="entry name" value="ArsC_Yffb"/>
    <property type="match status" value="1"/>
</dbReference>
<dbReference type="Gene3D" id="3.40.30.10">
    <property type="entry name" value="Glutaredoxin"/>
    <property type="match status" value="1"/>
</dbReference>
<dbReference type="NCBIfam" id="TIGR01617">
    <property type="entry name" value="arsC_related"/>
    <property type="match status" value="1"/>
</dbReference>
<sequence>MTVLYGIPNCDTVKKARAWLAEAGVAVDFVDFKKTPPDEAQIRGWLAQIPLAVLLNRRGTTWRKLNSEEQAAADHPQTAAALMAAHSSLIRRPVLQTADGRLHAGFDAETYRQLLGL</sequence>
<dbReference type="InterPro" id="IPR036249">
    <property type="entry name" value="Thioredoxin-like_sf"/>
</dbReference>
<dbReference type="InterPro" id="IPR006504">
    <property type="entry name" value="Tscrpt_reg_Spx/MgsR"/>
</dbReference>
<dbReference type="RefSeq" id="WP_274584606.1">
    <property type="nucleotide sequence ID" value="NZ_CP145811.1"/>
</dbReference>
<reference evidence="3" key="1">
    <citation type="submission" date="2022-10" db="EMBL/GenBank/DDBJ databases">
        <authorList>
            <person name="Boutroux M."/>
        </authorList>
    </citation>
    <scope>NUCLEOTIDE SEQUENCE</scope>
    <source>
        <strain evidence="3">51.81</strain>
    </source>
</reference>
<evidence type="ECO:0000313" key="5">
    <source>
        <dbReference type="Proteomes" id="UP001149607"/>
    </source>
</evidence>
<evidence type="ECO:0000313" key="3">
    <source>
        <dbReference type="EMBL" id="MDD9327369.1"/>
    </source>
</evidence>
<evidence type="ECO:0000256" key="1">
    <source>
        <dbReference type="ARBA" id="ARBA00007198"/>
    </source>
</evidence>
<dbReference type="SUPFAM" id="SSF52833">
    <property type="entry name" value="Thioredoxin-like"/>
    <property type="match status" value="1"/>
</dbReference>
<evidence type="ECO:0000313" key="4">
    <source>
        <dbReference type="EMBL" id="WWY03753.1"/>
    </source>
</evidence>
<proteinExistence type="inferred from homology"/>
<dbReference type="PANTHER" id="PTHR30041">
    <property type="entry name" value="ARSENATE REDUCTASE"/>
    <property type="match status" value="1"/>
</dbReference>
<protein>
    <submittedName>
        <fullName evidence="3">Arsenate reductase</fullName>
    </submittedName>
</protein>
<keyword evidence="5" id="KW-1185">Reference proteome</keyword>
<evidence type="ECO:0000256" key="2">
    <source>
        <dbReference type="PROSITE-ProRule" id="PRU01282"/>
    </source>
</evidence>
<dbReference type="EMBL" id="JAPQFL010000001">
    <property type="protein sequence ID" value="MDD9327369.1"/>
    <property type="molecule type" value="Genomic_DNA"/>
</dbReference>
<dbReference type="InterPro" id="IPR006660">
    <property type="entry name" value="Arsenate_reductase-like"/>
</dbReference>
<organism evidence="3">
    <name type="scientific">Neisseria leonii</name>
    <dbReference type="NCBI Taxonomy" id="2995413"/>
    <lineage>
        <taxon>Bacteria</taxon>
        <taxon>Pseudomonadati</taxon>
        <taxon>Pseudomonadota</taxon>
        <taxon>Betaproteobacteria</taxon>
        <taxon>Neisseriales</taxon>
        <taxon>Neisseriaceae</taxon>
        <taxon>Neisseria</taxon>
    </lineage>
</organism>
<name>A0A9X4IAH4_9NEIS</name>
<reference evidence="4" key="2">
    <citation type="submission" date="2024-02" db="EMBL/GenBank/DDBJ databases">
        <title>Neisseria leonii sp. nov.</title>
        <authorList>
            <person name="Boutroux M."/>
            <person name="Favre-Rochex S."/>
            <person name="Gorgette O."/>
            <person name="Touak G."/>
            <person name="Muhle E."/>
            <person name="Chesneau O."/>
            <person name="Clermont D."/>
            <person name="Rahi P."/>
        </authorList>
    </citation>
    <scope>NUCLEOTIDE SEQUENCE</scope>
    <source>
        <strain evidence="4">51.81</strain>
    </source>
</reference>